<organism evidence="10">
    <name type="scientific">candidate division WOR-3 bacterium</name>
    <dbReference type="NCBI Taxonomy" id="2052148"/>
    <lineage>
        <taxon>Bacteria</taxon>
        <taxon>Bacteria division WOR-3</taxon>
    </lineage>
</organism>
<dbReference type="PANTHER" id="PTHR43033">
    <property type="entry name" value="TRNA(ILE)-LYSIDINE SYNTHASE-RELATED"/>
    <property type="match status" value="1"/>
</dbReference>
<dbReference type="GO" id="GO:0032267">
    <property type="term" value="F:tRNA(Ile)-lysidine synthase activity"/>
    <property type="evidence" value="ECO:0007669"/>
    <property type="project" value="UniProtKB-EC"/>
</dbReference>
<evidence type="ECO:0000256" key="5">
    <source>
        <dbReference type="ARBA" id="ARBA00022741"/>
    </source>
</evidence>
<keyword evidence="5 8" id="KW-0547">Nucleotide-binding</keyword>
<evidence type="ECO:0000256" key="3">
    <source>
        <dbReference type="ARBA" id="ARBA00022598"/>
    </source>
</evidence>
<evidence type="ECO:0000259" key="9">
    <source>
        <dbReference type="SMART" id="SM00977"/>
    </source>
</evidence>
<evidence type="ECO:0000313" key="10">
    <source>
        <dbReference type="EMBL" id="HGW91231.1"/>
    </source>
</evidence>
<comment type="similarity">
    <text evidence="8">Belongs to the tRNA(Ile)-lysidine synthase family.</text>
</comment>
<evidence type="ECO:0000256" key="8">
    <source>
        <dbReference type="HAMAP-Rule" id="MF_01161"/>
    </source>
</evidence>
<evidence type="ECO:0000256" key="2">
    <source>
        <dbReference type="ARBA" id="ARBA00022490"/>
    </source>
</evidence>
<dbReference type="InterPro" id="IPR014729">
    <property type="entry name" value="Rossmann-like_a/b/a_fold"/>
</dbReference>
<dbReference type="NCBIfam" id="TIGR02433">
    <property type="entry name" value="lysidine_TilS_C"/>
    <property type="match status" value="1"/>
</dbReference>
<comment type="catalytic activity">
    <reaction evidence="7 8">
        <text>cytidine(34) in tRNA(Ile2) + L-lysine + ATP = lysidine(34) in tRNA(Ile2) + AMP + diphosphate + H(+)</text>
        <dbReference type="Rhea" id="RHEA:43744"/>
        <dbReference type="Rhea" id="RHEA-COMP:10625"/>
        <dbReference type="Rhea" id="RHEA-COMP:10670"/>
        <dbReference type="ChEBI" id="CHEBI:15378"/>
        <dbReference type="ChEBI" id="CHEBI:30616"/>
        <dbReference type="ChEBI" id="CHEBI:32551"/>
        <dbReference type="ChEBI" id="CHEBI:33019"/>
        <dbReference type="ChEBI" id="CHEBI:82748"/>
        <dbReference type="ChEBI" id="CHEBI:83665"/>
        <dbReference type="ChEBI" id="CHEBI:456215"/>
        <dbReference type="EC" id="6.3.4.19"/>
    </reaction>
</comment>
<feature type="binding site" evidence="8">
    <location>
        <begin position="26"/>
        <end position="31"/>
    </location>
    <ligand>
        <name>ATP</name>
        <dbReference type="ChEBI" id="CHEBI:30616"/>
    </ligand>
</feature>
<dbReference type="GO" id="GO:0006400">
    <property type="term" value="P:tRNA modification"/>
    <property type="evidence" value="ECO:0007669"/>
    <property type="project" value="UniProtKB-UniRule"/>
</dbReference>
<evidence type="ECO:0000256" key="6">
    <source>
        <dbReference type="ARBA" id="ARBA00022840"/>
    </source>
</evidence>
<comment type="function">
    <text evidence="8">Ligates lysine onto the cytidine present at position 34 of the AUA codon-specific tRNA(Ile) that contains the anticodon CAU, in an ATP-dependent manner. Cytidine is converted to lysidine, thus changing the amino acid specificity of the tRNA from methionine to isoleucine.</text>
</comment>
<accession>A0A7C4U9D3</accession>
<dbReference type="EC" id="6.3.4.19" evidence="8"/>
<gene>
    <name evidence="8 10" type="primary">tilS</name>
    <name evidence="10" type="ORF">ENV67_01650</name>
</gene>
<keyword evidence="4 8" id="KW-0819">tRNA processing</keyword>
<keyword evidence="3 8" id="KW-0436">Ligase</keyword>
<dbReference type="InterPro" id="IPR012094">
    <property type="entry name" value="tRNA_Ile_lys_synt"/>
</dbReference>
<dbReference type="CDD" id="cd01992">
    <property type="entry name" value="TilS_N"/>
    <property type="match status" value="1"/>
</dbReference>
<dbReference type="PANTHER" id="PTHR43033:SF1">
    <property type="entry name" value="TRNA(ILE)-LYSIDINE SYNTHASE-RELATED"/>
    <property type="match status" value="1"/>
</dbReference>
<dbReference type="GO" id="GO:0005524">
    <property type="term" value="F:ATP binding"/>
    <property type="evidence" value="ECO:0007669"/>
    <property type="project" value="UniProtKB-UniRule"/>
</dbReference>
<evidence type="ECO:0000256" key="4">
    <source>
        <dbReference type="ARBA" id="ARBA00022694"/>
    </source>
</evidence>
<comment type="subcellular location">
    <subcellularLocation>
        <location evidence="1 8">Cytoplasm</location>
    </subcellularLocation>
</comment>
<dbReference type="SUPFAM" id="SSF52402">
    <property type="entry name" value="Adenine nucleotide alpha hydrolases-like"/>
    <property type="match status" value="1"/>
</dbReference>
<keyword evidence="2 8" id="KW-0963">Cytoplasm</keyword>
<evidence type="ECO:0000256" key="7">
    <source>
        <dbReference type="ARBA" id="ARBA00048539"/>
    </source>
</evidence>
<dbReference type="NCBIfam" id="TIGR02432">
    <property type="entry name" value="lysidine_TilS_N"/>
    <property type="match status" value="1"/>
</dbReference>
<dbReference type="AlphaFoldDB" id="A0A7C4U9D3"/>
<dbReference type="SMART" id="SM00977">
    <property type="entry name" value="TilS_C"/>
    <property type="match status" value="1"/>
</dbReference>
<dbReference type="EMBL" id="DTHG01000019">
    <property type="protein sequence ID" value="HGW91231.1"/>
    <property type="molecule type" value="Genomic_DNA"/>
</dbReference>
<evidence type="ECO:0000256" key="1">
    <source>
        <dbReference type="ARBA" id="ARBA00004496"/>
    </source>
</evidence>
<dbReference type="InterPro" id="IPR012796">
    <property type="entry name" value="Lysidine-tRNA-synth_C"/>
</dbReference>
<name>A0A7C4U9D3_UNCW3</name>
<keyword evidence="6 8" id="KW-0067">ATP-binding</keyword>
<feature type="domain" description="Lysidine-tRNA(Ile) synthetase C-terminal" evidence="9">
    <location>
        <begin position="355"/>
        <end position="427"/>
    </location>
</feature>
<dbReference type="InterPro" id="IPR011063">
    <property type="entry name" value="TilS/TtcA_N"/>
</dbReference>
<dbReference type="Pfam" id="PF11734">
    <property type="entry name" value="TilS_C"/>
    <property type="match status" value="1"/>
</dbReference>
<protein>
    <recommendedName>
        <fullName evidence="8">tRNA(Ile)-lysidine synthase</fullName>
        <ecNumber evidence="8">6.3.4.19</ecNumber>
    </recommendedName>
    <alternativeName>
        <fullName evidence="8">tRNA(Ile)-2-lysyl-cytidine synthase</fullName>
    </alternativeName>
    <alternativeName>
        <fullName evidence="8">tRNA(Ile)-lysidine synthetase</fullName>
    </alternativeName>
</protein>
<dbReference type="InterPro" id="IPR012795">
    <property type="entry name" value="tRNA_Ile_lys_synt_N"/>
</dbReference>
<comment type="caution">
    <text evidence="10">The sequence shown here is derived from an EMBL/GenBank/DDBJ whole genome shotgun (WGS) entry which is preliminary data.</text>
</comment>
<dbReference type="GO" id="GO:0005737">
    <property type="term" value="C:cytoplasm"/>
    <property type="evidence" value="ECO:0007669"/>
    <property type="project" value="UniProtKB-SubCell"/>
</dbReference>
<dbReference type="SUPFAM" id="SSF56037">
    <property type="entry name" value="PheT/TilS domain"/>
    <property type="match status" value="1"/>
</dbReference>
<comment type="domain">
    <text evidence="8">The N-terminal region contains the highly conserved SGGXDS motif, predicted to be a P-loop motif involved in ATP binding.</text>
</comment>
<reference evidence="10" key="1">
    <citation type="journal article" date="2020" name="mSystems">
        <title>Genome- and Community-Level Interaction Insights into Carbon Utilization and Element Cycling Functions of Hydrothermarchaeota in Hydrothermal Sediment.</title>
        <authorList>
            <person name="Zhou Z."/>
            <person name="Liu Y."/>
            <person name="Xu W."/>
            <person name="Pan J."/>
            <person name="Luo Z.H."/>
            <person name="Li M."/>
        </authorList>
    </citation>
    <scope>NUCLEOTIDE SEQUENCE [LARGE SCALE GENOMIC DNA]</scope>
    <source>
        <strain evidence="10">SpSt-780</strain>
    </source>
</reference>
<dbReference type="HAMAP" id="MF_01161">
    <property type="entry name" value="tRNA_Ile_lys_synt"/>
    <property type="match status" value="1"/>
</dbReference>
<proteinExistence type="inferred from homology"/>
<sequence>MIERIKRFIDENRLLNKNERYLLSFSGGPDSVFLSFILDKIGYEFELFYLNHLLREDADKEEKFVKEFAEKLKRKIFVERFDVKRFCEENKLGIEEGARIIRREKLYEKIIQFNYNYALLAHTLDDLIENFFIRIFRGSGFGIPGMKMKEDWIIRPILNIRKNEIVSFLNNEKIEYYIDPSNSDRSFLRNRIRMELIPLIEDISPTGLNGIIKTIDNIESMKSSFYKMVKDIKIRRFLNHIEFDSGKYLSLPESLRFLFMRNALSIFSGELELKKEHIKKSEGRFELKNFIVEINKNFGIIHKKVQLEEKRLDIDKSLIFGDFYIECKKVDDLIYKKNEFEDVEYFDLNDLFPPFFIRKREEGDKMVRFRKNRERKIKDFFIDKKIPVILRDFWPLVCDRNGILFIPFVARCERGKIKKETKDILMFKCRRILNGWT</sequence>
<dbReference type="Pfam" id="PF01171">
    <property type="entry name" value="ATP_bind_3"/>
    <property type="match status" value="1"/>
</dbReference>
<dbReference type="Gene3D" id="3.40.50.620">
    <property type="entry name" value="HUPs"/>
    <property type="match status" value="1"/>
</dbReference>